<dbReference type="PANTHER" id="PTHR43155">
    <property type="entry name" value="CYCLIC DI-GMP PHOSPHODIESTERASE PA4108-RELATED"/>
    <property type="match status" value="1"/>
</dbReference>
<dbReference type="InterPro" id="IPR003607">
    <property type="entry name" value="HD/PDEase_dom"/>
</dbReference>
<dbReference type="RefSeq" id="WP_229595604.1">
    <property type="nucleotide sequence ID" value="NZ_AP024485.1"/>
</dbReference>
<proteinExistence type="predicted"/>
<dbReference type="Proteomes" id="UP001053296">
    <property type="component" value="Chromosome"/>
</dbReference>
<dbReference type="PANTHER" id="PTHR43155:SF2">
    <property type="entry name" value="CYCLIC DI-GMP PHOSPHODIESTERASE PA4108"/>
    <property type="match status" value="1"/>
</dbReference>
<accession>A0ABN6EP56</accession>
<gene>
    <name evidence="2" type="ORF">PSDVSF_14350</name>
</gene>
<dbReference type="CDD" id="cd00077">
    <property type="entry name" value="HDc"/>
    <property type="match status" value="1"/>
</dbReference>
<dbReference type="InterPro" id="IPR037522">
    <property type="entry name" value="HD_GYP_dom"/>
</dbReference>
<protein>
    <submittedName>
        <fullName evidence="2">HD family phosphohydrolase</fullName>
    </submittedName>
</protein>
<evidence type="ECO:0000313" key="3">
    <source>
        <dbReference type="Proteomes" id="UP001053296"/>
    </source>
</evidence>
<keyword evidence="3" id="KW-1185">Reference proteome</keyword>
<name>A0ABN6EP56_9BACT</name>
<evidence type="ECO:0000313" key="2">
    <source>
        <dbReference type="EMBL" id="BCS88193.1"/>
    </source>
</evidence>
<reference evidence="2" key="1">
    <citation type="journal article" date="2022" name="Arch. Microbiol.">
        <title>Pseudodesulfovibrio sediminis sp. nov., a mesophilic and neutrophilic sulfate-reducing bacterium isolated from sediment of a brackish lake.</title>
        <authorList>
            <person name="Takahashi A."/>
            <person name="Kojima H."/>
            <person name="Watanabe M."/>
            <person name="Fukui M."/>
        </authorList>
    </citation>
    <scope>NUCLEOTIDE SEQUENCE</scope>
    <source>
        <strain evidence="2">SF6</strain>
    </source>
</reference>
<dbReference type="EMBL" id="AP024485">
    <property type="protein sequence ID" value="BCS88193.1"/>
    <property type="molecule type" value="Genomic_DNA"/>
</dbReference>
<feature type="domain" description="HD-GYP" evidence="1">
    <location>
        <begin position="137"/>
        <end position="336"/>
    </location>
</feature>
<dbReference type="Pfam" id="PF13487">
    <property type="entry name" value="HD_5"/>
    <property type="match status" value="1"/>
</dbReference>
<dbReference type="SUPFAM" id="SSF109604">
    <property type="entry name" value="HD-domain/PDEase-like"/>
    <property type="match status" value="1"/>
</dbReference>
<evidence type="ECO:0000259" key="1">
    <source>
        <dbReference type="PROSITE" id="PS51832"/>
    </source>
</evidence>
<organism evidence="2 3">
    <name type="scientific">Pseudodesulfovibrio sediminis</name>
    <dbReference type="NCBI Taxonomy" id="2810563"/>
    <lineage>
        <taxon>Bacteria</taxon>
        <taxon>Pseudomonadati</taxon>
        <taxon>Thermodesulfobacteriota</taxon>
        <taxon>Desulfovibrionia</taxon>
        <taxon>Desulfovibrionales</taxon>
        <taxon>Desulfovibrionaceae</taxon>
    </lineage>
</organism>
<dbReference type="PROSITE" id="PS51832">
    <property type="entry name" value="HD_GYP"/>
    <property type="match status" value="1"/>
</dbReference>
<dbReference type="SMART" id="SM00471">
    <property type="entry name" value="HDc"/>
    <property type="match status" value="1"/>
</dbReference>
<sequence length="336" mass="38336">MSDTRTDESFGETYLQISPNILETFPKFRPPVDLYVFDTKVGQVKKYHKARERLSLKGQGEVADFALEGQLYLLRDDYLVYAEHLSKQLGLLLVEEGFTPVEVAEILFLAFRNRVETFFDQPQEAAYKDLVKDISILAEYIWTDPARLAFLTRTLDREYNLAVHSVNTMFIGLAIYAKVTNGRFERNDLVNFALGFILHDLGMTMVPRFIKDKEQYLVRRDRESIQKHIDAGLNMLKRLKVDTPVIIECMSQHHERLDGSGYPERRVGKGISLAGRVCALADSFSAMIGERPYRGPRGITEAALSLTEEPTRYETVLAKILAVIILEGEEDRAESC</sequence>
<dbReference type="Gene3D" id="1.10.3210.10">
    <property type="entry name" value="Hypothetical protein af1432"/>
    <property type="match status" value="1"/>
</dbReference>